<keyword evidence="6 9" id="KW-0804">Transcription</keyword>
<evidence type="ECO:0000259" key="11">
    <source>
        <dbReference type="Pfam" id="PF09606"/>
    </source>
</evidence>
<keyword evidence="5 9" id="KW-0010">Activator</keyword>
<dbReference type="InterPro" id="IPR019087">
    <property type="entry name" value="Med15_N"/>
</dbReference>
<dbReference type="Proteomes" id="UP000596742">
    <property type="component" value="Unassembled WGS sequence"/>
</dbReference>
<evidence type="ECO:0000256" key="10">
    <source>
        <dbReference type="SAM" id="MobiDB-lite"/>
    </source>
</evidence>
<dbReference type="AlphaFoldDB" id="A0A8B6G4B0"/>
<feature type="domain" description="Mediator of RNA polymerase II transcription subunit 15 N-terminal" evidence="11">
    <location>
        <begin position="4"/>
        <end position="71"/>
    </location>
</feature>
<dbReference type="GO" id="GO:0003712">
    <property type="term" value="F:transcription coregulator activity"/>
    <property type="evidence" value="ECO:0007669"/>
    <property type="project" value="InterPro"/>
</dbReference>
<organism evidence="14 15">
    <name type="scientific">Mytilus galloprovincialis</name>
    <name type="common">Mediterranean mussel</name>
    <dbReference type="NCBI Taxonomy" id="29158"/>
    <lineage>
        <taxon>Eukaryota</taxon>
        <taxon>Metazoa</taxon>
        <taxon>Spiralia</taxon>
        <taxon>Lophotrochozoa</taxon>
        <taxon>Mollusca</taxon>
        <taxon>Bivalvia</taxon>
        <taxon>Autobranchia</taxon>
        <taxon>Pteriomorphia</taxon>
        <taxon>Mytilida</taxon>
        <taxon>Mytiloidea</taxon>
        <taxon>Mytilidae</taxon>
        <taxon>Mytilinae</taxon>
        <taxon>Mytilus</taxon>
    </lineage>
</organism>
<keyword evidence="15" id="KW-1185">Reference proteome</keyword>
<dbReference type="PANTHER" id="PTHR31804">
    <property type="entry name" value="MEDIATOR OF RNA POLYMERASE II TRANSCRIPTION SUBUNIT 15"/>
    <property type="match status" value="1"/>
</dbReference>
<keyword evidence="7 9" id="KW-0539">Nucleus</keyword>
<accession>A0A8B6G4B0</accession>
<dbReference type="Pfam" id="PF21538">
    <property type="entry name" value="Med15_M"/>
    <property type="match status" value="1"/>
</dbReference>
<evidence type="ECO:0000256" key="4">
    <source>
        <dbReference type="ARBA" id="ARBA00023015"/>
    </source>
</evidence>
<evidence type="ECO:0000256" key="9">
    <source>
        <dbReference type="RuleBase" id="RU364148"/>
    </source>
</evidence>
<dbReference type="Pfam" id="PF09606">
    <property type="entry name" value="Med15_N"/>
    <property type="match status" value="1"/>
</dbReference>
<keyword evidence="4 9" id="KW-0805">Transcription regulation</keyword>
<evidence type="ECO:0000256" key="3">
    <source>
        <dbReference type="ARBA" id="ARBA00019613"/>
    </source>
</evidence>
<reference evidence="14" key="1">
    <citation type="submission" date="2018-11" db="EMBL/GenBank/DDBJ databases">
        <authorList>
            <person name="Alioto T."/>
            <person name="Alioto T."/>
        </authorList>
    </citation>
    <scope>NUCLEOTIDE SEQUENCE</scope>
</reference>
<sequence>MADQNDWRSETFRRKVIQQIDEAVRQSATPMTKSSLEMENHVFMKAKSREEYLALVARLILHVKEINSQRERRAAPGGMPQVGMQDPINALQNLAMQGTPGMGQQAMMTPQQHAQLNVRQQQLFNQQQQIMNRANALAQSQPRPPLQRQDAFIVTSAQHVPQQQVSQVLPAASQMGFNQQVQPGMQRQNMNQNAAAGPQQTMQSQNPQSMVHSPAPPIFHSCRFHYRSQIASSPMSMMTPSPVPPSPAARGQGMYGVPSPSSNMNTPAMSHASPAPRSVEEQAYLDKLQKLSRYVEPLRRMIKRLSTDKDEDHKKDISKMKNLLEILTDPSKRLPMATLLKCEQVLEKLELHHSSTRTTPSSTTTVTTVSSHICAPLLEAVTAHIMSPMFNHSLHRTFGPAMTALYGAPIRAPSPPPRKRRKVEESDDEDDIPHILQGEIARLGARFKVNLNPLFNSKSKAVHLICKLDDKNLPSVPPITVTVPENYPDTSPECDSKLPEYETNAFLKSVHQSMSVLLLRMPNRYTFTELLDKWEMSVRKACAASV</sequence>
<evidence type="ECO:0000313" key="15">
    <source>
        <dbReference type="Proteomes" id="UP000596742"/>
    </source>
</evidence>
<comment type="subcellular location">
    <subcellularLocation>
        <location evidence="1 9">Nucleus</location>
    </subcellularLocation>
</comment>
<evidence type="ECO:0000259" key="12">
    <source>
        <dbReference type="Pfam" id="PF21538"/>
    </source>
</evidence>
<evidence type="ECO:0000259" key="13">
    <source>
        <dbReference type="Pfam" id="PF21539"/>
    </source>
</evidence>
<dbReference type="Pfam" id="PF21539">
    <property type="entry name" value="Med15_C"/>
    <property type="match status" value="1"/>
</dbReference>
<comment type="function">
    <text evidence="9">Component of the Mediator complex, a coactivator involved in the regulated transcription of nearly all RNA polymerase II-dependent genes. Mediator functions as a bridge to convey information from gene-specific regulatory proteins to the basal RNA polymerase II transcription machinery. Mediator is recruited to promoters by direct interactions with regulatory proteins and serves as a scaffold for the assembly of a functional preinitiation complex with RNA polymerase II and the general transcription factors.</text>
</comment>
<dbReference type="InterPro" id="IPR036529">
    <property type="entry name" value="KIX_dom_sf"/>
</dbReference>
<dbReference type="GO" id="GO:0006355">
    <property type="term" value="P:regulation of DNA-templated transcription"/>
    <property type="evidence" value="ECO:0007669"/>
    <property type="project" value="InterPro"/>
</dbReference>
<evidence type="ECO:0000313" key="14">
    <source>
        <dbReference type="EMBL" id="VDI58425.1"/>
    </source>
</evidence>
<comment type="similarity">
    <text evidence="2 9">Belongs to the Mediator complex subunit 15 family.</text>
</comment>
<dbReference type="InterPro" id="IPR048386">
    <property type="entry name" value="Med15_C"/>
</dbReference>
<evidence type="ECO:0000256" key="1">
    <source>
        <dbReference type="ARBA" id="ARBA00004123"/>
    </source>
</evidence>
<feature type="domain" description="ARC105/Med15 mediator subunit C-terminal" evidence="13">
    <location>
        <begin position="432"/>
        <end position="540"/>
    </location>
</feature>
<proteinExistence type="inferred from homology"/>
<name>A0A8B6G4B0_MYTGA</name>
<evidence type="ECO:0000256" key="6">
    <source>
        <dbReference type="ARBA" id="ARBA00023163"/>
    </source>
</evidence>
<dbReference type="FunFam" id="1.10.246.20:FF:000002">
    <property type="entry name" value="Mediator of RNA polymerase II transcription subunit 15"/>
    <property type="match status" value="1"/>
</dbReference>
<dbReference type="OrthoDB" id="10055322at2759"/>
<evidence type="ECO:0000256" key="2">
    <source>
        <dbReference type="ARBA" id="ARBA00009807"/>
    </source>
</evidence>
<dbReference type="InterPro" id="IPR048385">
    <property type="entry name" value="Med15_central"/>
</dbReference>
<dbReference type="Gene3D" id="1.10.246.20">
    <property type="entry name" value="Coactivator CBP, KIX domain"/>
    <property type="match status" value="1"/>
</dbReference>
<evidence type="ECO:0000256" key="7">
    <source>
        <dbReference type="ARBA" id="ARBA00023242"/>
    </source>
</evidence>
<dbReference type="EMBL" id="UYJE01007849">
    <property type="protein sequence ID" value="VDI58425.1"/>
    <property type="molecule type" value="Genomic_DNA"/>
</dbReference>
<feature type="region of interest" description="Disordered" evidence="10">
    <location>
        <begin position="407"/>
        <end position="431"/>
    </location>
</feature>
<comment type="subunit">
    <text evidence="9">Component of the Mediator complex.</text>
</comment>
<protein>
    <recommendedName>
        <fullName evidence="3 9">Mediator of RNA polymerase II transcription subunit 15</fullName>
    </recommendedName>
    <alternativeName>
        <fullName evidence="8 9">Mediator complex subunit 15</fullName>
    </alternativeName>
</protein>
<evidence type="ECO:0000256" key="8">
    <source>
        <dbReference type="ARBA" id="ARBA00032016"/>
    </source>
</evidence>
<feature type="domain" description="ARC105/Med15 mediator subunit central" evidence="12">
    <location>
        <begin position="280"/>
        <end position="403"/>
    </location>
</feature>
<dbReference type="GO" id="GO:0005634">
    <property type="term" value="C:nucleus"/>
    <property type="evidence" value="ECO:0007669"/>
    <property type="project" value="UniProtKB-SubCell"/>
</dbReference>
<gene>
    <name evidence="9" type="primary">MED15</name>
    <name evidence="14" type="ORF">MGAL_10B060342</name>
</gene>
<dbReference type="PANTHER" id="PTHR31804:SF3">
    <property type="entry name" value="MEDIATOR OF RNA POLYMERASE II TRANSCRIPTION SUBUNIT 15"/>
    <property type="match status" value="1"/>
</dbReference>
<evidence type="ECO:0000256" key="5">
    <source>
        <dbReference type="ARBA" id="ARBA00023159"/>
    </source>
</evidence>
<comment type="caution">
    <text evidence="14">The sequence shown here is derived from an EMBL/GenBank/DDBJ whole genome shotgun (WGS) entry which is preliminary data.</text>
</comment>